<proteinExistence type="predicted"/>
<protein>
    <submittedName>
        <fullName evidence="2">Uncharacterized protein</fullName>
    </submittedName>
</protein>
<reference evidence="2" key="1">
    <citation type="submission" date="2021-03" db="EMBL/GenBank/DDBJ databases">
        <authorList>
            <person name="Li Z."/>
            <person name="Yang C."/>
        </authorList>
    </citation>
    <scope>NUCLEOTIDE SEQUENCE</scope>
    <source>
        <strain evidence="2">Dzin_1.0</strain>
        <tissue evidence="2">Leaf</tissue>
    </source>
</reference>
<gene>
    <name evidence="2" type="ORF">J5N97_027205</name>
</gene>
<feature type="compositionally biased region" description="Low complexity" evidence="1">
    <location>
        <begin position="45"/>
        <end position="60"/>
    </location>
</feature>
<dbReference type="EMBL" id="JAGGNH010000008">
    <property type="protein sequence ID" value="KAJ0966067.1"/>
    <property type="molecule type" value="Genomic_DNA"/>
</dbReference>
<feature type="region of interest" description="Disordered" evidence="1">
    <location>
        <begin position="32"/>
        <end position="100"/>
    </location>
</feature>
<dbReference type="PANTHER" id="PTHR35318">
    <property type="entry name" value="BNAA10G08410D PROTEIN"/>
    <property type="match status" value="1"/>
</dbReference>
<dbReference type="AlphaFoldDB" id="A0A9D5C3N4"/>
<accession>A0A9D5C3N4</accession>
<name>A0A9D5C3N4_9LILI</name>
<sequence>MRFLELVQCGGWRAMAPEDFPEEPVMAPITPMVCKSPEKRRRRNNANNASNPSSSSWRPSLGSISEDVITVKMAGKGGEKTRRSGTRSTAKGWSRRERTRSDYMQYSVPPMVPAFTPTAFLF</sequence>
<keyword evidence="3" id="KW-1185">Reference proteome</keyword>
<comment type="caution">
    <text evidence="2">The sequence shown here is derived from an EMBL/GenBank/DDBJ whole genome shotgun (WGS) entry which is preliminary data.</text>
</comment>
<evidence type="ECO:0000256" key="1">
    <source>
        <dbReference type="SAM" id="MobiDB-lite"/>
    </source>
</evidence>
<organism evidence="2 3">
    <name type="scientific">Dioscorea zingiberensis</name>
    <dbReference type="NCBI Taxonomy" id="325984"/>
    <lineage>
        <taxon>Eukaryota</taxon>
        <taxon>Viridiplantae</taxon>
        <taxon>Streptophyta</taxon>
        <taxon>Embryophyta</taxon>
        <taxon>Tracheophyta</taxon>
        <taxon>Spermatophyta</taxon>
        <taxon>Magnoliopsida</taxon>
        <taxon>Liliopsida</taxon>
        <taxon>Dioscoreales</taxon>
        <taxon>Dioscoreaceae</taxon>
        <taxon>Dioscorea</taxon>
    </lineage>
</organism>
<evidence type="ECO:0000313" key="3">
    <source>
        <dbReference type="Proteomes" id="UP001085076"/>
    </source>
</evidence>
<dbReference type="OrthoDB" id="10513503at2759"/>
<reference evidence="2" key="2">
    <citation type="journal article" date="2022" name="Hortic Res">
        <title>The genome of Dioscorea zingiberensis sheds light on the biosynthesis, origin and evolution of the medicinally important diosgenin saponins.</title>
        <authorList>
            <person name="Li Y."/>
            <person name="Tan C."/>
            <person name="Li Z."/>
            <person name="Guo J."/>
            <person name="Li S."/>
            <person name="Chen X."/>
            <person name="Wang C."/>
            <person name="Dai X."/>
            <person name="Yang H."/>
            <person name="Song W."/>
            <person name="Hou L."/>
            <person name="Xu J."/>
            <person name="Tong Z."/>
            <person name="Xu A."/>
            <person name="Yuan X."/>
            <person name="Wang W."/>
            <person name="Yang Q."/>
            <person name="Chen L."/>
            <person name="Sun Z."/>
            <person name="Wang K."/>
            <person name="Pan B."/>
            <person name="Chen J."/>
            <person name="Bao Y."/>
            <person name="Liu F."/>
            <person name="Qi X."/>
            <person name="Gang D.R."/>
            <person name="Wen J."/>
            <person name="Li J."/>
        </authorList>
    </citation>
    <scope>NUCLEOTIDE SEQUENCE</scope>
    <source>
        <strain evidence="2">Dzin_1.0</strain>
    </source>
</reference>
<dbReference type="PANTHER" id="PTHR35318:SF2">
    <property type="entry name" value="OS08G0138900 PROTEIN"/>
    <property type="match status" value="1"/>
</dbReference>
<dbReference type="Proteomes" id="UP001085076">
    <property type="component" value="Miscellaneous, Linkage group lg08"/>
</dbReference>
<evidence type="ECO:0000313" key="2">
    <source>
        <dbReference type="EMBL" id="KAJ0966067.1"/>
    </source>
</evidence>